<sequence>SEPNSIIKSKPAAKATKTDLPAKFTEKLVLESKPTTQPKSSSKLWLRIEEGEEKF</sequence>
<protein>
    <submittedName>
        <fullName evidence="1">Uncharacterized protein</fullName>
    </submittedName>
</protein>
<organism evidence="1 2">
    <name type="scientific">Adineta ricciae</name>
    <name type="common">Rotifer</name>
    <dbReference type="NCBI Taxonomy" id="249248"/>
    <lineage>
        <taxon>Eukaryota</taxon>
        <taxon>Metazoa</taxon>
        <taxon>Spiralia</taxon>
        <taxon>Gnathifera</taxon>
        <taxon>Rotifera</taxon>
        <taxon>Eurotatoria</taxon>
        <taxon>Bdelloidea</taxon>
        <taxon>Adinetida</taxon>
        <taxon>Adinetidae</taxon>
        <taxon>Adineta</taxon>
    </lineage>
</organism>
<accession>A0A815XGG1</accession>
<dbReference type="AlphaFoldDB" id="A0A815XGG1"/>
<name>A0A815XGG1_ADIRI</name>
<evidence type="ECO:0000313" key="2">
    <source>
        <dbReference type="Proteomes" id="UP000663852"/>
    </source>
</evidence>
<dbReference type="Proteomes" id="UP000663852">
    <property type="component" value="Unassembled WGS sequence"/>
</dbReference>
<feature type="non-terminal residue" evidence="1">
    <location>
        <position position="1"/>
    </location>
</feature>
<evidence type="ECO:0000313" key="1">
    <source>
        <dbReference type="EMBL" id="CAF1557217.1"/>
    </source>
</evidence>
<gene>
    <name evidence="1" type="ORF">EDS130_LOCUS46377</name>
</gene>
<comment type="caution">
    <text evidence="1">The sequence shown here is derived from an EMBL/GenBank/DDBJ whole genome shotgun (WGS) entry which is preliminary data.</text>
</comment>
<reference evidence="1" key="1">
    <citation type="submission" date="2021-02" db="EMBL/GenBank/DDBJ databases">
        <authorList>
            <person name="Nowell W R."/>
        </authorList>
    </citation>
    <scope>NUCLEOTIDE SEQUENCE</scope>
</reference>
<dbReference type="EMBL" id="CAJNOJ010002084">
    <property type="protein sequence ID" value="CAF1557217.1"/>
    <property type="molecule type" value="Genomic_DNA"/>
</dbReference>
<proteinExistence type="predicted"/>